<feature type="compositionally biased region" description="Polar residues" evidence="3">
    <location>
        <begin position="621"/>
        <end position="633"/>
    </location>
</feature>
<comment type="caution">
    <text evidence="4">The sequence shown here is derived from an EMBL/GenBank/DDBJ whole genome shotgun (WGS) entry which is preliminary data.</text>
</comment>
<protein>
    <recommendedName>
        <fullName evidence="2">Casein kinase II subunit beta</fullName>
        <shortName evidence="2">CK II beta</shortName>
    </recommendedName>
</protein>
<accession>A0A7J6RFH4</accession>
<feature type="region of interest" description="Disordered" evidence="3">
    <location>
        <begin position="164"/>
        <end position="195"/>
    </location>
</feature>
<evidence type="ECO:0000313" key="4">
    <source>
        <dbReference type="EMBL" id="KAF4719197.1"/>
    </source>
</evidence>
<dbReference type="Pfam" id="PF01214">
    <property type="entry name" value="CK_II_beta"/>
    <property type="match status" value="1"/>
</dbReference>
<dbReference type="PANTHER" id="PTHR11740:SF0">
    <property type="entry name" value="CASEIN KINASE II SUBUNIT BETA"/>
    <property type="match status" value="1"/>
</dbReference>
<gene>
    <name evidence="4" type="primary">CKB1_3</name>
    <name evidence="4" type="ORF">FOZ63_026308</name>
</gene>
<comment type="subunit">
    <text evidence="2">Tetramer of two alpha and two beta subunits.</text>
</comment>
<sequence>MVLPLLEHIASTCFYHFVPDPNADTAIPNPVLDHIALPDMTRAATLHSHTATHTIRATEHAAAMHEKALKALHGTADWDLLELIKRATFLHALSRHLVLQTAHNPDLSPSAVVVENLAARAEASVRAAAYRWHMPFSDTPPYLPILKAPPRSATAALSVALEDDNDSDDVIGGGADQQPIGSEYESEELTDDSEEEEEEDITWIEWFCNAKGNEYFIQVDEDYIRDSFNLTDLRDVVPYYDIALNTILDLEERSYIGRLNDSRSSVIENSTKLLYGLIQARFLITNRGLEALHDKFTAFTYGMCPNVDCESARQAVLPIGCDQPKVSTVKLYCPRCNEIYYPTPQQSKLASLDGAFFGSSAAHMFMMMYPHFQSSTTARPYEPTVYGFKVHYSVRDMIRQLYKERQQQREQQQQQEGEEGRRVAGLTRLFNVHFLILHLEFNAGSLGESLEFVLLKMSSSIFTSLNTRFQEKAKQLRESYVAEDLQQFVSQLSDDTKDYTQQIAKKIEELRGSASTSSSSALECPQPDAVDVLSVNEKYSCLPHDTKQRLRSLTRCESTYTEDDEGPYEVGDEEDCKRVIDEWKSDQTVQEMHQKLVIEGDTADDSFWRRFAIKLHHELDSTSYPSDQQQRGGTESDIEEHHHEQSIPTPQRELKTNSPEGRLAGDSYEEDDDDDDDIVAWD</sequence>
<dbReference type="SMART" id="SM01085">
    <property type="entry name" value="CK_II_beta"/>
    <property type="match status" value="1"/>
</dbReference>
<evidence type="ECO:0000256" key="3">
    <source>
        <dbReference type="SAM" id="MobiDB-lite"/>
    </source>
</evidence>
<comment type="similarity">
    <text evidence="1 2">Belongs to the casein kinase 2 subunit beta family.</text>
</comment>
<organism evidence="4 5">
    <name type="scientific">Perkinsus olseni</name>
    <name type="common">Perkinsus atlanticus</name>
    <dbReference type="NCBI Taxonomy" id="32597"/>
    <lineage>
        <taxon>Eukaryota</taxon>
        <taxon>Sar</taxon>
        <taxon>Alveolata</taxon>
        <taxon>Perkinsozoa</taxon>
        <taxon>Perkinsea</taxon>
        <taxon>Perkinsida</taxon>
        <taxon>Perkinsidae</taxon>
        <taxon>Perkinsus</taxon>
    </lineage>
</organism>
<name>A0A7J6RFH4_PEROL</name>
<evidence type="ECO:0000313" key="5">
    <source>
        <dbReference type="Proteomes" id="UP000553632"/>
    </source>
</evidence>
<dbReference type="PANTHER" id="PTHR11740">
    <property type="entry name" value="CASEIN KINASE II SUBUNIT BETA"/>
    <property type="match status" value="1"/>
</dbReference>
<feature type="compositionally biased region" description="Acidic residues" evidence="3">
    <location>
        <begin position="667"/>
        <end position="682"/>
    </location>
</feature>
<dbReference type="GO" id="GO:0005956">
    <property type="term" value="C:protein kinase CK2 complex"/>
    <property type="evidence" value="ECO:0007669"/>
    <property type="project" value="UniProtKB-UniRule"/>
</dbReference>
<reference evidence="4 5" key="1">
    <citation type="submission" date="2020-04" db="EMBL/GenBank/DDBJ databases">
        <title>Perkinsus olseni comparative genomics.</title>
        <authorList>
            <person name="Bogema D.R."/>
        </authorList>
    </citation>
    <scope>NUCLEOTIDE SEQUENCE [LARGE SCALE GENOMIC DNA]</scope>
    <source>
        <strain evidence="4 5">ATCC PRA-207</strain>
    </source>
</reference>
<dbReference type="EMBL" id="JABANO010026048">
    <property type="protein sequence ID" value="KAF4719197.1"/>
    <property type="molecule type" value="Genomic_DNA"/>
</dbReference>
<dbReference type="Gene3D" id="1.10.1820.10">
    <property type="entry name" value="protein kinase ck2 holoenzyme, chain C, domain 1"/>
    <property type="match status" value="1"/>
</dbReference>
<dbReference type="SUPFAM" id="SSF57798">
    <property type="entry name" value="Casein kinase II beta subunit"/>
    <property type="match status" value="1"/>
</dbReference>
<dbReference type="Gene3D" id="2.20.25.20">
    <property type="match status" value="1"/>
</dbReference>
<dbReference type="FunFam" id="2.20.25.20:FF:000001">
    <property type="entry name" value="Casein kinase II subunit beta"/>
    <property type="match status" value="1"/>
</dbReference>
<feature type="compositionally biased region" description="Acidic residues" evidence="3">
    <location>
        <begin position="184"/>
        <end position="195"/>
    </location>
</feature>
<dbReference type="InterPro" id="IPR035991">
    <property type="entry name" value="Casein_kinase_II_beta-like"/>
</dbReference>
<dbReference type="GO" id="GO:0019887">
    <property type="term" value="F:protein kinase regulator activity"/>
    <property type="evidence" value="ECO:0007669"/>
    <property type="project" value="InterPro"/>
</dbReference>
<proteinExistence type="inferred from homology"/>
<dbReference type="AlphaFoldDB" id="A0A7J6RFH4"/>
<dbReference type="FunFam" id="1.10.1820.10:FF:000005">
    <property type="entry name" value="Casein kinase II subunit beta"/>
    <property type="match status" value="1"/>
</dbReference>
<evidence type="ECO:0000256" key="1">
    <source>
        <dbReference type="ARBA" id="ARBA00006941"/>
    </source>
</evidence>
<dbReference type="Proteomes" id="UP000553632">
    <property type="component" value="Unassembled WGS sequence"/>
</dbReference>
<evidence type="ECO:0000256" key="2">
    <source>
        <dbReference type="RuleBase" id="RU361268"/>
    </source>
</evidence>
<feature type="region of interest" description="Disordered" evidence="3">
    <location>
        <begin position="620"/>
        <end position="682"/>
    </location>
</feature>
<dbReference type="GO" id="GO:0005737">
    <property type="term" value="C:cytoplasm"/>
    <property type="evidence" value="ECO:0007669"/>
    <property type="project" value="TreeGrafter"/>
</dbReference>
<dbReference type="InterPro" id="IPR016149">
    <property type="entry name" value="Casein_kin_II_reg-sub_N"/>
</dbReference>
<dbReference type="InterPro" id="IPR000704">
    <property type="entry name" value="Casein_kinase_II_reg-sub"/>
</dbReference>
<keyword evidence="5" id="KW-1185">Reference proteome</keyword>
<dbReference type="PRINTS" id="PR00472">
    <property type="entry name" value="CASNKINASEII"/>
</dbReference>